<feature type="transmembrane region" description="Helical" evidence="5">
    <location>
        <begin position="236"/>
        <end position="254"/>
    </location>
</feature>
<dbReference type="InterPro" id="IPR004712">
    <property type="entry name" value="Na+/H+_antiporter_fungi"/>
</dbReference>
<feature type="transmembrane region" description="Helical" evidence="5">
    <location>
        <begin position="392"/>
        <end position="410"/>
    </location>
</feature>
<feature type="transmembrane region" description="Helical" evidence="5">
    <location>
        <begin position="105"/>
        <end position="128"/>
    </location>
</feature>
<evidence type="ECO:0000259" key="6">
    <source>
        <dbReference type="Pfam" id="PF00999"/>
    </source>
</evidence>
<dbReference type="InterPro" id="IPR006153">
    <property type="entry name" value="Cation/H_exchanger_TM"/>
</dbReference>
<keyword evidence="8" id="KW-1185">Reference proteome</keyword>
<feature type="domain" description="Cation/H+ exchanger transmembrane" evidence="6">
    <location>
        <begin position="28"/>
        <end position="456"/>
    </location>
</feature>
<feature type="transmembrane region" description="Helical" evidence="5">
    <location>
        <begin position="33"/>
        <end position="53"/>
    </location>
</feature>
<dbReference type="PANTHER" id="PTHR31382:SF3">
    <property type="entry name" value="SODIUM ION_PROTON EXCHANGER (EUROFUNG)"/>
    <property type="match status" value="1"/>
</dbReference>
<organism evidence="7 8">
    <name type="scientific">Apiospora saccharicola</name>
    <dbReference type="NCBI Taxonomy" id="335842"/>
    <lineage>
        <taxon>Eukaryota</taxon>
        <taxon>Fungi</taxon>
        <taxon>Dikarya</taxon>
        <taxon>Ascomycota</taxon>
        <taxon>Pezizomycotina</taxon>
        <taxon>Sordariomycetes</taxon>
        <taxon>Xylariomycetidae</taxon>
        <taxon>Amphisphaeriales</taxon>
        <taxon>Apiosporaceae</taxon>
        <taxon>Apiospora</taxon>
    </lineage>
</organism>
<evidence type="ECO:0000256" key="3">
    <source>
        <dbReference type="ARBA" id="ARBA00022989"/>
    </source>
</evidence>
<proteinExistence type="predicted"/>
<evidence type="ECO:0000313" key="7">
    <source>
        <dbReference type="EMBL" id="KAK8059298.1"/>
    </source>
</evidence>
<accession>A0ABR1UN30</accession>
<keyword evidence="3 5" id="KW-1133">Transmembrane helix</keyword>
<name>A0ABR1UN30_9PEZI</name>
<comment type="subcellular location">
    <subcellularLocation>
        <location evidence="1">Membrane</location>
        <topology evidence="1">Multi-pass membrane protein</topology>
    </subcellularLocation>
</comment>
<comment type="caution">
    <text evidence="7">The sequence shown here is derived from an EMBL/GenBank/DDBJ whole genome shotgun (WGS) entry which is preliminary data.</text>
</comment>
<protein>
    <submittedName>
        <fullName evidence="7">Sodium/hydrogen exchanger family protein</fullName>
    </submittedName>
</protein>
<feature type="transmembrane region" description="Helical" evidence="5">
    <location>
        <begin position="328"/>
        <end position="345"/>
    </location>
</feature>
<evidence type="ECO:0000256" key="1">
    <source>
        <dbReference type="ARBA" id="ARBA00004141"/>
    </source>
</evidence>
<dbReference type="Pfam" id="PF00999">
    <property type="entry name" value="Na_H_Exchanger"/>
    <property type="match status" value="1"/>
</dbReference>
<evidence type="ECO:0000256" key="2">
    <source>
        <dbReference type="ARBA" id="ARBA00022692"/>
    </source>
</evidence>
<sequence length="540" mass="59465">MPSLDVSELNIVISVFGSFIILYGFASVKIKQVWFLGEALPAVILGIVLGPLAARFIDAERWGSAAPEQQNAITLGVTRVMIGLQLVIAGFQLPAKYQLTRWKEMLLCLIPIMTVMWLCTTACILLTIPKLTLLAALVIGSCVTCTDPILSQAIAKGPFADRYVTRDLREIISSEAGANDGFGFPFLMLAVYLMRHSELGADVTSHEGVARRSEEEVGRLGGGIGLALGNWAVETWLYIVLLSIAYGAVVGYGCQKMTKFSLRKQWIDSESYLLYPTAMGLFLVGTCGAIGTDDLLACFVAGNALNWDGQFLEETEKRHDEVNSSIDVLLNFGGFLYIGTILPWGEFHQPELTGITYPRLVGLGFLVLVLRRIPAILVFYKCMPHVCKNIKEALFMGYFGPIGAGAVFYLEHTRHLFPKVEKADQGETNMLRAIGPVVYWLVLFSIVVHGLSIPALNLVYRWYGVPPISTDAVEIKRSSVYVPAPANAVANGSQTFLAYNRFSRPVFNQAAVLPRWQQGGKTWDDDDDAENFVEILDKSK</sequence>
<feature type="transmembrane region" description="Helical" evidence="5">
    <location>
        <begin position="6"/>
        <end position="26"/>
    </location>
</feature>
<keyword evidence="4 5" id="KW-0472">Membrane</keyword>
<feature type="transmembrane region" description="Helical" evidence="5">
    <location>
        <begin position="437"/>
        <end position="460"/>
    </location>
</feature>
<evidence type="ECO:0000256" key="5">
    <source>
        <dbReference type="SAM" id="Phobius"/>
    </source>
</evidence>
<gene>
    <name evidence="7" type="ORF">PG996_009228</name>
</gene>
<reference evidence="7 8" key="1">
    <citation type="submission" date="2023-01" db="EMBL/GenBank/DDBJ databases">
        <title>Analysis of 21 Apiospora genomes using comparative genomics revels a genus with tremendous synthesis potential of carbohydrate active enzymes and secondary metabolites.</title>
        <authorList>
            <person name="Sorensen T."/>
        </authorList>
    </citation>
    <scope>NUCLEOTIDE SEQUENCE [LARGE SCALE GENOMIC DNA]</scope>
    <source>
        <strain evidence="7 8">CBS 83171</strain>
    </source>
</reference>
<dbReference type="EMBL" id="JAQQWM010000006">
    <property type="protein sequence ID" value="KAK8059298.1"/>
    <property type="molecule type" value="Genomic_DNA"/>
</dbReference>
<evidence type="ECO:0000256" key="4">
    <source>
        <dbReference type="ARBA" id="ARBA00023136"/>
    </source>
</evidence>
<evidence type="ECO:0000313" key="8">
    <source>
        <dbReference type="Proteomes" id="UP001446871"/>
    </source>
</evidence>
<dbReference type="Proteomes" id="UP001446871">
    <property type="component" value="Unassembled WGS sequence"/>
</dbReference>
<feature type="transmembrane region" description="Helical" evidence="5">
    <location>
        <begin position="357"/>
        <end position="380"/>
    </location>
</feature>
<feature type="transmembrane region" description="Helical" evidence="5">
    <location>
        <begin position="73"/>
        <end position="93"/>
    </location>
</feature>
<keyword evidence="2 5" id="KW-0812">Transmembrane</keyword>
<dbReference type="PANTHER" id="PTHR31382">
    <property type="entry name" value="NA(+)/H(+) ANTIPORTER"/>
    <property type="match status" value="1"/>
</dbReference>